<evidence type="ECO:0000256" key="6">
    <source>
        <dbReference type="ARBA" id="ARBA00023186"/>
    </source>
</evidence>
<comment type="similarity">
    <text evidence="2 10">Belongs to the periplasmic pilus chaperone family.</text>
</comment>
<dbReference type="PANTHER" id="PTHR30251">
    <property type="entry name" value="PILUS ASSEMBLY CHAPERONE"/>
    <property type="match status" value="1"/>
</dbReference>
<evidence type="ECO:0000256" key="8">
    <source>
        <dbReference type="ARBA" id="ARBA00057511"/>
    </source>
</evidence>
<evidence type="ECO:0000256" key="3">
    <source>
        <dbReference type="ARBA" id="ARBA00022558"/>
    </source>
</evidence>
<dbReference type="PANTHER" id="PTHR30251:SF2">
    <property type="entry name" value="FIMBRIAL CHAPERONE YADV-RELATED"/>
    <property type="match status" value="1"/>
</dbReference>
<accession>A0A852PVL9</accession>
<dbReference type="EMBL" id="JACBKA010000013">
    <property type="protein sequence ID" value="NYA27532.1"/>
    <property type="molecule type" value="Genomic_DNA"/>
</dbReference>
<feature type="chain" id="PRO_5032823819" description="Chaperone protein HifB" evidence="11">
    <location>
        <begin position="27"/>
        <end position="235"/>
    </location>
</feature>
<dbReference type="InterPro" id="IPR013783">
    <property type="entry name" value="Ig-like_fold"/>
</dbReference>
<dbReference type="GO" id="GO:0071555">
    <property type="term" value="P:cell wall organization"/>
    <property type="evidence" value="ECO:0007669"/>
    <property type="project" value="InterPro"/>
</dbReference>
<feature type="domain" description="Pili assembly chaperone C-terminal" evidence="13">
    <location>
        <begin position="172"/>
        <end position="228"/>
    </location>
</feature>
<evidence type="ECO:0000313" key="14">
    <source>
        <dbReference type="EMBL" id="NYA27532.1"/>
    </source>
</evidence>
<evidence type="ECO:0000313" key="15">
    <source>
        <dbReference type="Proteomes" id="UP000590599"/>
    </source>
</evidence>
<feature type="domain" description="Pili assembly chaperone N-terminal" evidence="12">
    <location>
        <begin position="28"/>
        <end position="149"/>
    </location>
</feature>
<evidence type="ECO:0000259" key="12">
    <source>
        <dbReference type="Pfam" id="PF00345"/>
    </source>
</evidence>
<feature type="signal peptide" evidence="11">
    <location>
        <begin position="1"/>
        <end position="26"/>
    </location>
</feature>
<proteinExistence type="inferred from homology"/>
<comment type="caution">
    <text evidence="14">The sequence shown here is derived from an EMBL/GenBank/DDBJ whole genome shotgun (WGS) entry which is preliminary data.</text>
</comment>
<dbReference type="InterPro" id="IPR001829">
    <property type="entry name" value="Pili_assmbl_chaperone_bac"/>
</dbReference>
<dbReference type="InterPro" id="IPR018046">
    <property type="entry name" value="Pili_assmbl_chaperone_CS"/>
</dbReference>
<sequence length="235" mass="26001">MLSFSKKSIFISAILPCLFATFSAHASVIILGTRLIYPGNQSSLNVQLNNQDSSPALVQSWIEDKQGSQAQVPFIITPPVTRVEGNQGQTLRITFTGTQALPQDRESLYYFNLLDIPPKPSKAYLKDNPNYLQFSVRSRLKLFYRPSNLPYPPAEAYKKVKWLAKGGKLWADNPTPYYLTFTQATIGGKSAPEAVMVAPFSQGEFDVKGVNNGQKVKWSLINDYGGDVAGESTIN</sequence>
<evidence type="ECO:0000256" key="11">
    <source>
        <dbReference type="SAM" id="SignalP"/>
    </source>
</evidence>
<organism evidence="14 15">
    <name type="scientific">Haemophilus haemolyticus</name>
    <dbReference type="NCBI Taxonomy" id="726"/>
    <lineage>
        <taxon>Bacteria</taxon>
        <taxon>Pseudomonadati</taxon>
        <taxon>Pseudomonadota</taxon>
        <taxon>Gammaproteobacteria</taxon>
        <taxon>Pasteurellales</taxon>
        <taxon>Pasteurellaceae</taxon>
        <taxon>Haemophilus</taxon>
    </lineage>
</organism>
<dbReference type="PROSITE" id="PS00635">
    <property type="entry name" value="PILI_CHAPERONE"/>
    <property type="match status" value="1"/>
</dbReference>
<dbReference type="FunFam" id="2.60.40.10:FF:000458">
    <property type="entry name" value="Molecular chaperone FimC"/>
    <property type="match status" value="1"/>
</dbReference>
<evidence type="ECO:0000256" key="10">
    <source>
        <dbReference type="RuleBase" id="RU003918"/>
    </source>
</evidence>
<dbReference type="AlphaFoldDB" id="A0A852PVL9"/>
<name>A0A852PVL9_HAEHA</name>
<dbReference type="Pfam" id="PF00345">
    <property type="entry name" value="PapD_N"/>
    <property type="match status" value="1"/>
</dbReference>
<comment type="function">
    <text evidence="8">Mediates assembly of pili by forming soluble multimeric complexes with pili subunits as an intermediate step in the assembly process. This protein is involved in type B pili (HifA) assembly.</text>
</comment>
<dbReference type="InterPro" id="IPR016148">
    <property type="entry name" value="Pili_assmbl_chaperone_C"/>
</dbReference>
<evidence type="ECO:0000256" key="9">
    <source>
        <dbReference type="ARBA" id="ARBA00071520"/>
    </source>
</evidence>
<evidence type="ECO:0000256" key="7">
    <source>
        <dbReference type="ARBA" id="ARBA00023319"/>
    </source>
</evidence>
<dbReference type="InterPro" id="IPR008962">
    <property type="entry name" value="PapD-like_sf"/>
</dbReference>
<protein>
    <recommendedName>
        <fullName evidence="9">Chaperone protein HifB</fullName>
    </recommendedName>
</protein>
<keyword evidence="5" id="KW-0574">Periplasm</keyword>
<comment type="subcellular location">
    <subcellularLocation>
        <location evidence="1 10">Periplasm</location>
    </subcellularLocation>
</comment>
<reference evidence="14 15" key="1">
    <citation type="submission" date="2020-07" db="EMBL/GenBank/DDBJ databases">
        <title>Genus Haemophilus, Bergeys manual.</title>
        <authorList>
            <person name="Noerskov-Lauritsen N."/>
        </authorList>
    </citation>
    <scope>NUCLEOTIDE SEQUENCE [LARGE SCALE GENOMIC DNA]</scope>
    <source>
        <strain evidence="14 15">CCUG30047</strain>
    </source>
</reference>
<dbReference type="InterPro" id="IPR050643">
    <property type="entry name" value="Periplasmic_pilus_chap"/>
</dbReference>
<dbReference type="Proteomes" id="UP000590599">
    <property type="component" value="Unassembled WGS sequence"/>
</dbReference>
<dbReference type="RefSeq" id="WP_179227755.1">
    <property type="nucleotide sequence ID" value="NZ_JACBKA010000013.1"/>
</dbReference>
<evidence type="ECO:0000256" key="5">
    <source>
        <dbReference type="ARBA" id="ARBA00022764"/>
    </source>
</evidence>
<dbReference type="Pfam" id="PF02753">
    <property type="entry name" value="PapD_C"/>
    <property type="match status" value="1"/>
</dbReference>
<dbReference type="GO" id="GO:0030288">
    <property type="term" value="C:outer membrane-bounded periplasmic space"/>
    <property type="evidence" value="ECO:0007669"/>
    <property type="project" value="InterPro"/>
</dbReference>
<keyword evidence="3" id="KW-1029">Fimbrium biogenesis</keyword>
<keyword evidence="6 10" id="KW-0143">Chaperone</keyword>
<evidence type="ECO:0000256" key="4">
    <source>
        <dbReference type="ARBA" id="ARBA00022729"/>
    </source>
</evidence>
<gene>
    <name evidence="14" type="ORF">HZI69_06760</name>
</gene>
<evidence type="ECO:0000259" key="13">
    <source>
        <dbReference type="Pfam" id="PF02753"/>
    </source>
</evidence>
<keyword evidence="4 11" id="KW-0732">Signal</keyword>
<evidence type="ECO:0000256" key="2">
    <source>
        <dbReference type="ARBA" id="ARBA00007399"/>
    </source>
</evidence>
<dbReference type="InterPro" id="IPR016147">
    <property type="entry name" value="Pili_assmbl_chaperone_N"/>
</dbReference>
<dbReference type="SUPFAM" id="SSF49584">
    <property type="entry name" value="Periplasmic chaperone C-domain"/>
    <property type="match status" value="1"/>
</dbReference>
<evidence type="ECO:0000256" key="1">
    <source>
        <dbReference type="ARBA" id="ARBA00004418"/>
    </source>
</evidence>
<keyword evidence="7" id="KW-0393">Immunoglobulin domain</keyword>
<dbReference type="InterPro" id="IPR036316">
    <property type="entry name" value="Pili_assmbl_chap_C_dom_sf"/>
</dbReference>
<dbReference type="PRINTS" id="PR00969">
    <property type="entry name" value="CHAPERONPILI"/>
</dbReference>
<dbReference type="Gene3D" id="2.60.40.10">
    <property type="entry name" value="Immunoglobulins"/>
    <property type="match status" value="2"/>
</dbReference>
<dbReference type="SUPFAM" id="SSF49354">
    <property type="entry name" value="PapD-like"/>
    <property type="match status" value="1"/>
</dbReference>